<keyword evidence="10" id="KW-1185">Reference proteome</keyword>
<keyword evidence="3" id="KW-1003">Cell membrane</keyword>
<evidence type="ECO:0000256" key="4">
    <source>
        <dbReference type="ARBA" id="ARBA00022519"/>
    </source>
</evidence>
<keyword evidence="2" id="KW-0813">Transport</keyword>
<keyword evidence="7 8" id="KW-0472">Membrane</keyword>
<evidence type="ECO:0000313" key="9">
    <source>
        <dbReference type="EMBL" id="NKX52835.1"/>
    </source>
</evidence>
<keyword evidence="6 8" id="KW-1133">Transmembrane helix</keyword>
<dbReference type="Proteomes" id="UP000523795">
    <property type="component" value="Unassembled WGS sequence"/>
</dbReference>
<evidence type="ECO:0000256" key="2">
    <source>
        <dbReference type="ARBA" id="ARBA00022448"/>
    </source>
</evidence>
<evidence type="ECO:0000256" key="8">
    <source>
        <dbReference type="SAM" id="Phobius"/>
    </source>
</evidence>
<proteinExistence type="predicted"/>
<dbReference type="InterPro" id="IPR035906">
    <property type="entry name" value="MetI-like_sf"/>
</dbReference>
<dbReference type="SUPFAM" id="SSF161098">
    <property type="entry name" value="MetI-like"/>
    <property type="match status" value="1"/>
</dbReference>
<evidence type="ECO:0000256" key="6">
    <source>
        <dbReference type="ARBA" id="ARBA00022989"/>
    </source>
</evidence>
<keyword evidence="4" id="KW-0997">Cell inner membrane</keyword>
<evidence type="ECO:0000256" key="1">
    <source>
        <dbReference type="ARBA" id="ARBA00004429"/>
    </source>
</evidence>
<sequence length="116" mass="12493">MSLAIRYTPAVATPGGKAPRQAKVRRTISLRWVLLGIITALVGLYLILPTLLVIPMSLSDSTSLGRLTGGWTLKWYQELFEDKDWAEAAGVSLQVGLLSTITSTVLGTAATFGLFK</sequence>
<dbReference type="Gene3D" id="1.10.3720.10">
    <property type="entry name" value="MetI-like"/>
    <property type="match status" value="1"/>
</dbReference>
<keyword evidence="5 8" id="KW-0812">Transmembrane</keyword>
<gene>
    <name evidence="9" type="ORF">HER39_20110</name>
</gene>
<evidence type="ECO:0000256" key="3">
    <source>
        <dbReference type="ARBA" id="ARBA00022475"/>
    </source>
</evidence>
<evidence type="ECO:0000256" key="7">
    <source>
        <dbReference type="ARBA" id="ARBA00023136"/>
    </source>
</evidence>
<evidence type="ECO:0000313" key="10">
    <source>
        <dbReference type="Proteomes" id="UP000523795"/>
    </source>
</evidence>
<feature type="non-terminal residue" evidence="9">
    <location>
        <position position="116"/>
    </location>
</feature>
<feature type="transmembrane region" description="Helical" evidence="8">
    <location>
        <begin position="32"/>
        <end position="54"/>
    </location>
</feature>
<comment type="subcellular location">
    <subcellularLocation>
        <location evidence="1">Cell inner membrane</location>
        <topology evidence="1">Multi-pass membrane protein</topology>
    </subcellularLocation>
</comment>
<protein>
    <recommendedName>
        <fullName evidence="11">ABC transporter permease</fullName>
    </recommendedName>
</protein>
<evidence type="ECO:0000256" key="5">
    <source>
        <dbReference type="ARBA" id="ARBA00022692"/>
    </source>
</evidence>
<dbReference type="PANTHER" id="PTHR43357:SF4">
    <property type="entry name" value="INNER MEMBRANE ABC TRANSPORTER PERMEASE PROTEIN YDCV"/>
    <property type="match status" value="1"/>
</dbReference>
<name>A0ABX1JXB1_9MICC</name>
<comment type="caution">
    <text evidence="9">The sequence shown here is derived from an EMBL/GenBank/DDBJ whole genome shotgun (WGS) entry which is preliminary data.</text>
</comment>
<organism evidence="9 10">
    <name type="scientific">Arthrobacter deserti</name>
    <dbReference type="NCBI Taxonomy" id="1742687"/>
    <lineage>
        <taxon>Bacteria</taxon>
        <taxon>Bacillati</taxon>
        <taxon>Actinomycetota</taxon>
        <taxon>Actinomycetes</taxon>
        <taxon>Micrococcales</taxon>
        <taxon>Micrococcaceae</taxon>
        <taxon>Arthrobacter</taxon>
    </lineage>
</organism>
<dbReference type="EMBL" id="JAAZSR010000780">
    <property type="protein sequence ID" value="NKX52835.1"/>
    <property type="molecule type" value="Genomic_DNA"/>
</dbReference>
<dbReference type="PANTHER" id="PTHR43357">
    <property type="entry name" value="INNER MEMBRANE ABC TRANSPORTER PERMEASE PROTEIN YDCV"/>
    <property type="match status" value="1"/>
</dbReference>
<accession>A0ABX1JXB1</accession>
<reference evidence="9 10" key="1">
    <citation type="submission" date="2020-04" db="EMBL/GenBank/DDBJ databases">
        <authorList>
            <person name="Liu S."/>
        </authorList>
    </citation>
    <scope>NUCLEOTIDE SEQUENCE [LARGE SCALE GENOMIC DNA]</scope>
    <source>
        <strain evidence="9 10">CGMCC 1.15091</strain>
    </source>
</reference>
<feature type="transmembrane region" description="Helical" evidence="8">
    <location>
        <begin position="93"/>
        <end position="115"/>
    </location>
</feature>
<evidence type="ECO:0008006" key="11">
    <source>
        <dbReference type="Google" id="ProtNLM"/>
    </source>
</evidence>